<gene>
    <name evidence="3" type="ORF">DET51_101157</name>
    <name evidence="2" type="ORF">DET64_101158</name>
</gene>
<evidence type="ECO:0000313" key="4">
    <source>
        <dbReference type="Proteomes" id="UP000252795"/>
    </source>
</evidence>
<evidence type="ECO:0000313" key="3">
    <source>
        <dbReference type="EMBL" id="RCW37820.1"/>
    </source>
</evidence>
<reference evidence="3 4" key="1">
    <citation type="submission" date="2018-07" db="EMBL/GenBank/DDBJ databases">
        <title>Freshwater and sediment microbial communities from various areas in North America, analyzing microbe dynamics in response to fracking.</title>
        <authorList>
            <person name="Lamendella R."/>
        </authorList>
    </citation>
    <scope>NUCLEOTIDE SEQUENCE [LARGE SCALE GENOMIC DNA]</scope>
    <source>
        <strain evidence="3 4">114E</strain>
        <strain evidence="2 5">114E_o</strain>
    </source>
</reference>
<dbReference type="EMBL" id="QPJB01000001">
    <property type="protein sequence ID" value="RCW37820.1"/>
    <property type="molecule type" value="Genomic_DNA"/>
</dbReference>
<evidence type="ECO:0000313" key="5">
    <source>
        <dbReference type="Proteomes" id="UP000253065"/>
    </source>
</evidence>
<evidence type="ECO:0000259" key="1">
    <source>
        <dbReference type="Pfam" id="PF24720"/>
    </source>
</evidence>
<evidence type="ECO:0000313" key="2">
    <source>
        <dbReference type="EMBL" id="RBP76974.1"/>
    </source>
</evidence>
<comment type="caution">
    <text evidence="3">The sequence shown here is derived from an EMBL/GenBank/DDBJ whole genome shotgun (WGS) entry which is preliminary data.</text>
</comment>
<sequence>MKTQTLTREEFIAQFIAKQEQERANCADMRKDPQACATVLWKLACGDTSGGRAASALLLSLWNNHFAANMRDVMGNLDIKHTEAVLGLLEHMGGGCWLERYLTQDQIVRVIDQWGEFHEVRRVRA</sequence>
<dbReference type="Proteomes" id="UP000253065">
    <property type="component" value="Unassembled WGS sequence"/>
</dbReference>
<dbReference type="RefSeq" id="WP_113878892.1">
    <property type="nucleotide sequence ID" value="NZ_QNSA01000001.1"/>
</dbReference>
<protein>
    <recommendedName>
        <fullName evidence="1">DUF7673 domain-containing protein</fullName>
    </recommendedName>
</protein>
<name>A0A368VBY7_MARNT</name>
<proteinExistence type="predicted"/>
<dbReference type="InterPro" id="IPR056090">
    <property type="entry name" value="DUF7673"/>
</dbReference>
<accession>A0A368VBY7</accession>
<feature type="domain" description="DUF7673" evidence="1">
    <location>
        <begin position="40"/>
        <end position="115"/>
    </location>
</feature>
<dbReference type="EMBL" id="QNSA01000001">
    <property type="protein sequence ID" value="RBP76974.1"/>
    <property type="molecule type" value="Genomic_DNA"/>
</dbReference>
<keyword evidence="5" id="KW-1185">Reference proteome</keyword>
<dbReference type="AlphaFoldDB" id="A0A368VBY7"/>
<dbReference type="Proteomes" id="UP000252795">
    <property type="component" value="Unassembled WGS sequence"/>
</dbReference>
<dbReference type="Pfam" id="PF24720">
    <property type="entry name" value="DUF7673"/>
    <property type="match status" value="1"/>
</dbReference>
<organism evidence="3 4">
    <name type="scientific">Marinobacter nauticus</name>
    <name type="common">Marinobacter hydrocarbonoclasticus</name>
    <name type="synonym">Marinobacter aquaeolei</name>
    <dbReference type="NCBI Taxonomy" id="2743"/>
    <lineage>
        <taxon>Bacteria</taxon>
        <taxon>Pseudomonadati</taxon>
        <taxon>Pseudomonadota</taxon>
        <taxon>Gammaproteobacteria</taxon>
        <taxon>Pseudomonadales</taxon>
        <taxon>Marinobacteraceae</taxon>
        <taxon>Marinobacter</taxon>
    </lineage>
</organism>